<gene>
    <name evidence="2" type="ORF">A0H81_01846</name>
</gene>
<accession>A0A1C7MMF9</accession>
<dbReference type="Proteomes" id="UP000092993">
    <property type="component" value="Unassembled WGS sequence"/>
</dbReference>
<dbReference type="OrthoDB" id="443318at2759"/>
<reference evidence="2 3" key="1">
    <citation type="submission" date="2016-03" db="EMBL/GenBank/DDBJ databases">
        <title>Whole genome sequencing of Grifola frondosa 9006-11.</title>
        <authorList>
            <person name="Min B."/>
            <person name="Park H."/>
            <person name="Kim J.-G."/>
            <person name="Cho H."/>
            <person name="Oh Y.-L."/>
            <person name="Kong W.-S."/>
            <person name="Choi I.-G."/>
        </authorList>
    </citation>
    <scope>NUCLEOTIDE SEQUENCE [LARGE SCALE GENOMIC DNA]</scope>
    <source>
        <strain evidence="2 3">9006-11</strain>
    </source>
</reference>
<dbReference type="EMBL" id="LUGG01000002">
    <property type="protein sequence ID" value="OBZ78043.1"/>
    <property type="molecule type" value="Genomic_DNA"/>
</dbReference>
<feature type="compositionally biased region" description="Basic and acidic residues" evidence="1">
    <location>
        <begin position="94"/>
        <end position="104"/>
    </location>
</feature>
<comment type="caution">
    <text evidence="2">The sequence shown here is derived from an EMBL/GenBank/DDBJ whole genome shotgun (WGS) entry which is preliminary data.</text>
</comment>
<feature type="region of interest" description="Disordered" evidence="1">
    <location>
        <begin position="87"/>
        <end position="132"/>
    </location>
</feature>
<evidence type="ECO:0000313" key="2">
    <source>
        <dbReference type="EMBL" id="OBZ78043.1"/>
    </source>
</evidence>
<organism evidence="2 3">
    <name type="scientific">Grifola frondosa</name>
    <name type="common">Maitake</name>
    <name type="synonym">Polyporus frondosus</name>
    <dbReference type="NCBI Taxonomy" id="5627"/>
    <lineage>
        <taxon>Eukaryota</taxon>
        <taxon>Fungi</taxon>
        <taxon>Dikarya</taxon>
        <taxon>Basidiomycota</taxon>
        <taxon>Agaricomycotina</taxon>
        <taxon>Agaricomycetes</taxon>
        <taxon>Polyporales</taxon>
        <taxon>Grifolaceae</taxon>
        <taxon>Grifola</taxon>
    </lineage>
</organism>
<keyword evidence="3" id="KW-1185">Reference proteome</keyword>
<name>A0A1C7MMF9_GRIFR</name>
<evidence type="ECO:0000256" key="1">
    <source>
        <dbReference type="SAM" id="MobiDB-lite"/>
    </source>
</evidence>
<protein>
    <submittedName>
        <fullName evidence="2">Uncharacterized protein</fullName>
    </submittedName>
</protein>
<proteinExistence type="predicted"/>
<dbReference type="AlphaFoldDB" id="A0A1C7MMF9"/>
<sequence>MMLLESLGRHIVNCHVKQVKHRCPICMKIGSWRQDAARRHAVSCFVKRVDGGGDVGGSVLEEASSVSGERHQNSPYAAIWRQNERIDEENWTPEEPRIEVKREIDDDYDEPESEDEVDELEDDMDEFENHTD</sequence>
<feature type="compositionally biased region" description="Acidic residues" evidence="1">
    <location>
        <begin position="105"/>
        <end position="126"/>
    </location>
</feature>
<evidence type="ECO:0000313" key="3">
    <source>
        <dbReference type="Proteomes" id="UP000092993"/>
    </source>
</evidence>